<dbReference type="PANTHER" id="PTHR43289">
    <property type="entry name" value="MITOGEN-ACTIVATED PROTEIN KINASE KINASE KINASE 20-RELATED"/>
    <property type="match status" value="1"/>
</dbReference>
<feature type="domain" description="Protein kinase" evidence="7">
    <location>
        <begin position="10"/>
        <end position="266"/>
    </location>
</feature>
<dbReference type="Proteomes" id="UP000035009">
    <property type="component" value="Unassembled WGS sequence"/>
</dbReference>
<keyword evidence="3" id="KW-0808">Transferase</keyword>
<dbReference type="Gene3D" id="3.30.200.20">
    <property type="entry name" value="Phosphorylase Kinase, domain 1"/>
    <property type="match status" value="1"/>
</dbReference>
<dbReference type="Gene3D" id="1.10.510.10">
    <property type="entry name" value="Transferase(Phosphotransferase) domain 1"/>
    <property type="match status" value="1"/>
</dbReference>
<evidence type="ECO:0000256" key="6">
    <source>
        <dbReference type="ARBA" id="ARBA00022840"/>
    </source>
</evidence>
<evidence type="ECO:0000256" key="1">
    <source>
        <dbReference type="ARBA" id="ARBA00012513"/>
    </source>
</evidence>
<reference evidence="8 9" key="1">
    <citation type="submission" date="2013-02" db="EMBL/GenBank/DDBJ databases">
        <title>Whole genome shotgun sequence of Gordonia malaquae NBRC 108250.</title>
        <authorList>
            <person name="Yoshida I."/>
            <person name="Hosoyama A."/>
            <person name="Tsuchikane K."/>
            <person name="Ando Y."/>
            <person name="Baba S."/>
            <person name="Ohji S."/>
            <person name="Hamada M."/>
            <person name="Tamura T."/>
            <person name="Yamazoe A."/>
            <person name="Yamazaki S."/>
            <person name="Fujita N."/>
        </authorList>
    </citation>
    <scope>NUCLEOTIDE SEQUENCE [LARGE SCALE GENOMIC DNA]</scope>
    <source>
        <strain evidence="8 9">NBRC 108250</strain>
    </source>
</reference>
<dbReference type="PANTHER" id="PTHR43289:SF6">
    <property type="entry name" value="SERINE_THREONINE-PROTEIN KINASE NEKL-3"/>
    <property type="match status" value="1"/>
</dbReference>
<evidence type="ECO:0000313" key="8">
    <source>
        <dbReference type="EMBL" id="GAC80959.1"/>
    </source>
</evidence>
<dbReference type="eggNOG" id="COG0515">
    <property type="taxonomic scope" value="Bacteria"/>
</dbReference>
<keyword evidence="9" id="KW-1185">Reference proteome</keyword>
<dbReference type="GO" id="GO:0004674">
    <property type="term" value="F:protein serine/threonine kinase activity"/>
    <property type="evidence" value="ECO:0007669"/>
    <property type="project" value="UniProtKB-KW"/>
</dbReference>
<dbReference type="EC" id="2.7.11.1" evidence="1"/>
<evidence type="ECO:0000256" key="3">
    <source>
        <dbReference type="ARBA" id="ARBA00022679"/>
    </source>
</evidence>
<dbReference type="STRING" id="410332.SAMN04488550_4407"/>
<proteinExistence type="predicted"/>
<keyword evidence="2 8" id="KW-0723">Serine/threonine-protein kinase</keyword>
<accession>M3VGJ1</accession>
<comment type="caution">
    <text evidence="8">The sequence shown here is derived from an EMBL/GenBank/DDBJ whole genome shotgun (WGS) entry which is preliminary data.</text>
</comment>
<dbReference type="Pfam" id="PF00069">
    <property type="entry name" value="Pkinase"/>
    <property type="match status" value="1"/>
</dbReference>
<evidence type="ECO:0000256" key="4">
    <source>
        <dbReference type="ARBA" id="ARBA00022741"/>
    </source>
</evidence>
<sequence>MSPGDVFAGYTVVGLLGSGGMGEVYLVDSLELRRREALKIIRAGSGDSIALARFRKEAQLIAALDHPSIVTVYAIGVVGDDPWFTMRYVPGVDLVGAGVSSPAVVGRVLLDAGSALDYAHGRGVTHRDVKPANISVGMGRDGQVASVCVLDFGVARLAGETRLTVSNAFLGSMAYAAPEAFTSTDVTGRADQYSLACSAFEMLTGSRPFTADTAPALMQQHLAAEPPLVSTLDRRLRGYDAVFARALDKDPSARFSNCREFAAAFVSVGGGVSVSADRPAARLPAPGVVPNSAQPSRRAWFRAHAKQFGVTAAVAVLLGVGGLAYAMTNRETPGDHGPAAEIPLPNRSAMGEIDFSGDIQRFKIGTEGFGFTSTDGRVACVLGGERFWCGPQTPDGYNWADILPCETGAATNTSVGIDFADQGAKFCGVSSYQSSSGDVIRPSGDGWTPALKPLPDGEGVQSNWIGSWKCASRGIRIDCYNTQRQRGLSISAEIVEDFASA</sequence>
<dbReference type="AlphaFoldDB" id="M3VGJ1"/>
<keyword evidence="5 8" id="KW-0418">Kinase</keyword>
<evidence type="ECO:0000259" key="7">
    <source>
        <dbReference type="PROSITE" id="PS50011"/>
    </source>
</evidence>
<dbReference type="EMBL" id="BAOP01000025">
    <property type="protein sequence ID" value="GAC80959.1"/>
    <property type="molecule type" value="Genomic_DNA"/>
</dbReference>
<gene>
    <name evidence="8" type="ORF">GM1_025_00050</name>
</gene>
<evidence type="ECO:0000313" key="9">
    <source>
        <dbReference type="Proteomes" id="UP000035009"/>
    </source>
</evidence>
<keyword evidence="4" id="KW-0547">Nucleotide-binding</keyword>
<dbReference type="GO" id="GO:0005524">
    <property type="term" value="F:ATP binding"/>
    <property type="evidence" value="ECO:0007669"/>
    <property type="project" value="UniProtKB-KW"/>
</dbReference>
<evidence type="ECO:0000256" key="5">
    <source>
        <dbReference type="ARBA" id="ARBA00022777"/>
    </source>
</evidence>
<dbReference type="CDD" id="cd14014">
    <property type="entry name" value="STKc_PknB_like"/>
    <property type="match status" value="1"/>
</dbReference>
<organism evidence="8 9">
    <name type="scientific">Gordonia malaquae NBRC 108250</name>
    <dbReference type="NCBI Taxonomy" id="1223542"/>
    <lineage>
        <taxon>Bacteria</taxon>
        <taxon>Bacillati</taxon>
        <taxon>Actinomycetota</taxon>
        <taxon>Actinomycetes</taxon>
        <taxon>Mycobacteriales</taxon>
        <taxon>Gordoniaceae</taxon>
        <taxon>Gordonia</taxon>
    </lineage>
</organism>
<dbReference type="PROSITE" id="PS50011">
    <property type="entry name" value="PROTEIN_KINASE_DOM"/>
    <property type="match status" value="1"/>
</dbReference>
<dbReference type="SMART" id="SM00220">
    <property type="entry name" value="S_TKc"/>
    <property type="match status" value="1"/>
</dbReference>
<dbReference type="InterPro" id="IPR000719">
    <property type="entry name" value="Prot_kinase_dom"/>
</dbReference>
<dbReference type="InterPro" id="IPR011009">
    <property type="entry name" value="Kinase-like_dom_sf"/>
</dbReference>
<evidence type="ECO:0000256" key="2">
    <source>
        <dbReference type="ARBA" id="ARBA00022527"/>
    </source>
</evidence>
<keyword evidence="6" id="KW-0067">ATP-binding</keyword>
<protein>
    <recommendedName>
        <fullName evidence="1">non-specific serine/threonine protein kinase</fullName>
        <ecNumber evidence="1">2.7.11.1</ecNumber>
    </recommendedName>
</protein>
<dbReference type="SUPFAM" id="SSF56112">
    <property type="entry name" value="Protein kinase-like (PK-like)"/>
    <property type="match status" value="1"/>
</dbReference>
<name>M3VGJ1_GORML</name>